<evidence type="ECO:0000313" key="2">
    <source>
        <dbReference type="Proteomes" id="UP001374535"/>
    </source>
</evidence>
<dbReference type="EMBL" id="CP144699">
    <property type="protein sequence ID" value="WVZ20513.1"/>
    <property type="molecule type" value="Genomic_DNA"/>
</dbReference>
<gene>
    <name evidence="1" type="ORF">V8G54_007835</name>
</gene>
<protein>
    <submittedName>
        <fullName evidence="1">Uncharacterized protein</fullName>
    </submittedName>
</protein>
<dbReference type="AlphaFoldDB" id="A0AAQ3P655"/>
<reference evidence="1 2" key="1">
    <citation type="journal article" date="2023" name="Life. Sci Alliance">
        <title>Evolutionary insights into 3D genome organization and epigenetic landscape of Vigna mungo.</title>
        <authorList>
            <person name="Junaid A."/>
            <person name="Singh B."/>
            <person name="Bhatia S."/>
        </authorList>
    </citation>
    <scope>NUCLEOTIDE SEQUENCE [LARGE SCALE GENOMIC DNA]</scope>
    <source>
        <strain evidence="1">Urdbean</strain>
    </source>
</reference>
<organism evidence="1 2">
    <name type="scientific">Vigna mungo</name>
    <name type="common">Black gram</name>
    <name type="synonym">Phaseolus mungo</name>
    <dbReference type="NCBI Taxonomy" id="3915"/>
    <lineage>
        <taxon>Eukaryota</taxon>
        <taxon>Viridiplantae</taxon>
        <taxon>Streptophyta</taxon>
        <taxon>Embryophyta</taxon>
        <taxon>Tracheophyta</taxon>
        <taxon>Spermatophyta</taxon>
        <taxon>Magnoliopsida</taxon>
        <taxon>eudicotyledons</taxon>
        <taxon>Gunneridae</taxon>
        <taxon>Pentapetalae</taxon>
        <taxon>rosids</taxon>
        <taxon>fabids</taxon>
        <taxon>Fabales</taxon>
        <taxon>Fabaceae</taxon>
        <taxon>Papilionoideae</taxon>
        <taxon>50 kb inversion clade</taxon>
        <taxon>NPAAA clade</taxon>
        <taxon>indigoferoid/millettioid clade</taxon>
        <taxon>Phaseoleae</taxon>
        <taxon>Vigna</taxon>
    </lineage>
</organism>
<sequence length="111" mass="12055">MKKARWRSLRRGASATVEDDCMVWLSVSANWVLLARVNDGSCNASTRGCERGCGVCGVYRLGMGGRRGWEGGEDVRKVAEVRVGGEDDVGLGFEEEERVNGSVGICREEEG</sequence>
<proteinExistence type="predicted"/>
<keyword evidence="2" id="KW-1185">Reference proteome</keyword>
<evidence type="ECO:0000313" key="1">
    <source>
        <dbReference type="EMBL" id="WVZ20513.1"/>
    </source>
</evidence>
<accession>A0AAQ3P655</accession>
<name>A0AAQ3P655_VIGMU</name>
<dbReference type="Proteomes" id="UP001374535">
    <property type="component" value="Chromosome 2"/>
</dbReference>